<dbReference type="AlphaFoldDB" id="A1ZTW1"/>
<evidence type="ECO:0000256" key="2">
    <source>
        <dbReference type="ARBA" id="ARBA00022803"/>
    </source>
</evidence>
<dbReference type="eggNOG" id="COG0457">
    <property type="taxonomic scope" value="Bacteria"/>
</dbReference>
<feature type="repeat" description="TPR" evidence="3">
    <location>
        <begin position="300"/>
        <end position="333"/>
    </location>
</feature>
<dbReference type="Pfam" id="PF00515">
    <property type="entry name" value="TPR_1"/>
    <property type="match status" value="6"/>
</dbReference>
<evidence type="ECO:0000256" key="3">
    <source>
        <dbReference type="PROSITE-ProRule" id="PRU00339"/>
    </source>
</evidence>
<name>A1ZTW1_MICM2</name>
<keyword evidence="5" id="KW-1185">Reference proteome</keyword>
<dbReference type="Proteomes" id="UP000004095">
    <property type="component" value="Unassembled WGS sequence"/>
</dbReference>
<evidence type="ECO:0000256" key="1">
    <source>
        <dbReference type="ARBA" id="ARBA00022737"/>
    </source>
</evidence>
<dbReference type="PROSITE" id="PS50293">
    <property type="entry name" value="TPR_REGION"/>
    <property type="match status" value="5"/>
</dbReference>
<organism evidence="4 5">
    <name type="scientific">Microscilla marina ATCC 23134</name>
    <dbReference type="NCBI Taxonomy" id="313606"/>
    <lineage>
        <taxon>Bacteria</taxon>
        <taxon>Pseudomonadati</taxon>
        <taxon>Bacteroidota</taxon>
        <taxon>Cytophagia</taxon>
        <taxon>Cytophagales</taxon>
        <taxon>Microscillaceae</taxon>
        <taxon>Microscilla</taxon>
    </lineage>
</organism>
<feature type="repeat" description="TPR" evidence="3">
    <location>
        <begin position="166"/>
        <end position="199"/>
    </location>
</feature>
<dbReference type="SUPFAM" id="SSF48452">
    <property type="entry name" value="TPR-like"/>
    <property type="match status" value="2"/>
</dbReference>
<dbReference type="SMART" id="SM00028">
    <property type="entry name" value="TPR"/>
    <property type="match status" value="7"/>
</dbReference>
<dbReference type="PANTHER" id="PTHR44943:SF8">
    <property type="entry name" value="TPR REPEAT-CONTAINING PROTEIN MJ0263"/>
    <property type="match status" value="1"/>
</dbReference>
<accession>A1ZTW1</accession>
<keyword evidence="2 3" id="KW-0802">TPR repeat</keyword>
<feature type="repeat" description="TPR" evidence="3">
    <location>
        <begin position="334"/>
        <end position="367"/>
    </location>
</feature>
<protein>
    <submittedName>
        <fullName evidence="4">O-linked GlcNAc transferase</fullName>
    </submittedName>
</protein>
<evidence type="ECO:0000313" key="4">
    <source>
        <dbReference type="EMBL" id="EAY26213.1"/>
    </source>
</evidence>
<dbReference type="InterPro" id="IPR051685">
    <property type="entry name" value="Ycf3/AcsC/BcsC/TPR_MFPF"/>
</dbReference>
<comment type="caution">
    <text evidence="4">The sequence shown here is derived from an EMBL/GenBank/DDBJ whole genome shotgun (WGS) entry which is preliminary data.</text>
</comment>
<dbReference type="PANTHER" id="PTHR44943">
    <property type="entry name" value="CELLULOSE SYNTHASE OPERON PROTEIN C"/>
    <property type="match status" value="1"/>
</dbReference>
<feature type="repeat" description="TPR" evidence="3">
    <location>
        <begin position="266"/>
        <end position="299"/>
    </location>
</feature>
<dbReference type="Pfam" id="PF13174">
    <property type="entry name" value="TPR_6"/>
    <property type="match status" value="1"/>
</dbReference>
<dbReference type="GO" id="GO:0016740">
    <property type="term" value="F:transferase activity"/>
    <property type="evidence" value="ECO:0007669"/>
    <property type="project" value="UniProtKB-KW"/>
</dbReference>
<dbReference type="InterPro" id="IPR019734">
    <property type="entry name" value="TPR_rpt"/>
</dbReference>
<gene>
    <name evidence="4" type="ORF">M23134_02545</name>
</gene>
<reference evidence="4 5" key="1">
    <citation type="submission" date="2007-01" db="EMBL/GenBank/DDBJ databases">
        <authorList>
            <person name="Haygood M."/>
            <person name="Podell S."/>
            <person name="Anderson C."/>
            <person name="Hopkinson B."/>
            <person name="Roe K."/>
            <person name="Barbeau K."/>
            <person name="Gaasterland T."/>
            <person name="Ferriera S."/>
            <person name="Johnson J."/>
            <person name="Kravitz S."/>
            <person name="Beeson K."/>
            <person name="Sutton G."/>
            <person name="Rogers Y.-H."/>
            <person name="Friedman R."/>
            <person name="Frazier M."/>
            <person name="Venter J.C."/>
        </authorList>
    </citation>
    <scope>NUCLEOTIDE SEQUENCE [LARGE SCALE GENOMIC DNA]</scope>
    <source>
        <strain evidence="4 5">ATCC 23134</strain>
    </source>
</reference>
<sequence>MWSNHNKFFSYLSGLIVEMMQFSRDLARQLMYNIIEFKPALITPHKLISQIILEGVSRFKPLKFANFKEKNSPEVMDLIRYLKKEKTLDDTQRTLIDFRMAESKCRSDLYEDAFDMFIKCQEALQGVTSFDDTLEENFFNLGYFSDDPEFTSKAYQKTIEIRPNNYHSWNNLGNAYIDLQKYKESIYCYKQAIEINDKFEKAWYNLGATYVDLKQYEKAIPCYEKAIDIKPDFDSWYSLGLTYTDMKIYEKAIYCFEKAIEINPETELWYILGVTYSNLQKHEEAIPYYKKSLEINPNNPLVWYNLGITYANLGRDRDALPCFEKAVGLNPEFDLVWYNLGIIYINLGEYEKSIPCFQRVVEEKPNFDKALYNIARAYNFMKNRDKTLEYLKKFVVLNSKWKRNAYKDRSFEWLWEDDDFLNLVG</sequence>
<keyword evidence="4" id="KW-0808">Transferase</keyword>
<dbReference type="EMBL" id="AAWS01000037">
    <property type="protein sequence ID" value="EAY26213.1"/>
    <property type="molecule type" value="Genomic_DNA"/>
</dbReference>
<proteinExistence type="predicted"/>
<dbReference type="PROSITE" id="PS50005">
    <property type="entry name" value="TPR"/>
    <property type="match status" value="5"/>
</dbReference>
<feature type="repeat" description="TPR" evidence="3">
    <location>
        <begin position="200"/>
        <end position="233"/>
    </location>
</feature>
<dbReference type="InterPro" id="IPR011990">
    <property type="entry name" value="TPR-like_helical_dom_sf"/>
</dbReference>
<keyword evidence="1" id="KW-0677">Repeat</keyword>
<evidence type="ECO:0000313" key="5">
    <source>
        <dbReference type="Proteomes" id="UP000004095"/>
    </source>
</evidence>
<dbReference type="Gene3D" id="1.25.40.10">
    <property type="entry name" value="Tetratricopeptide repeat domain"/>
    <property type="match status" value="3"/>
</dbReference>
<dbReference type="NCBIfam" id="NF047558">
    <property type="entry name" value="TPR_END_plus"/>
    <property type="match status" value="1"/>
</dbReference>